<protein>
    <submittedName>
        <fullName evidence="2">Uncharacterized protein</fullName>
    </submittedName>
</protein>
<proteinExistence type="predicted"/>
<evidence type="ECO:0000256" key="1">
    <source>
        <dbReference type="SAM" id="MobiDB-lite"/>
    </source>
</evidence>
<evidence type="ECO:0000313" key="3">
    <source>
        <dbReference type="Proteomes" id="UP000324222"/>
    </source>
</evidence>
<dbReference type="EMBL" id="VSRR010001531">
    <property type="protein sequence ID" value="MPC25944.1"/>
    <property type="molecule type" value="Genomic_DNA"/>
</dbReference>
<feature type="region of interest" description="Disordered" evidence="1">
    <location>
        <begin position="1"/>
        <end position="28"/>
    </location>
</feature>
<evidence type="ECO:0000313" key="2">
    <source>
        <dbReference type="EMBL" id="MPC25944.1"/>
    </source>
</evidence>
<keyword evidence="3" id="KW-1185">Reference proteome</keyword>
<comment type="caution">
    <text evidence="2">The sequence shown here is derived from an EMBL/GenBank/DDBJ whole genome shotgun (WGS) entry which is preliminary data.</text>
</comment>
<dbReference type="AlphaFoldDB" id="A0A5B7DYT6"/>
<gene>
    <name evidence="2" type="ORF">E2C01_019068</name>
</gene>
<accession>A0A5B7DYT6</accession>
<feature type="compositionally biased region" description="Basic and acidic residues" evidence="1">
    <location>
        <begin position="10"/>
        <end position="21"/>
    </location>
</feature>
<feature type="region of interest" description="Disordered" evidence="1">
    <location>
        <begin position="49"/>
        <end position="73"/>
    </location>
</feature>
<organism evidence="2 3">
    <name type="scientific">Portunus trituberculatus</name>
    <name type="common">Swimming crab</name>
    <name type="synonym">Neptunus trituberculatus</name>
    <dbReference type="NCBI Taxonomy" id="210409"/>
    <lineage>
        <taxon>Eukaryota</taxon>
        <taxon>Metazoa</taxon>
        <taxon>Ecdysozoa</taxon>
        <taxon>Arthropoda</taxon>
        <taxon>Crustacea</taxon>
        <taxon>Multicrustacea</taxon>
        <taxon>Malacostraca</taxon>
        <taxon>Eumalacostraca</taxon>
        <taxon>Eucarida</taxon>
        <taxon>Decapoda</taxon>
        <taxon>Pleocyemata</taxon>
        <taxon>Brachyura</taxon>
        <taxon>Eubrachyura</taxon>
        <taxon>Portunoidea</taxon>
        <taxon>Portunidae</taxon>
        <taxon>Portuninae</taxon>
        <taxon>Portunus</taxon>
    </lineage>
</organism>
<dbReference type="Proteomes" id="UP000324222">
    <property type="component" value="Unassembled WGS sequence"/>
</dbReference>
<sequence>MAKQQAKSRWKQEKKVKDGNKDSGVMSDLFTSISSGHAGCDPCQRVVGLGGDGARRSETTHVPKARPGSVSVL</sequence>
<name>A0A5B7DYT6_PORTR</name>
<reference evidence="2 3" key="1">
    <citation type="submission" date="2019-05" db="EMBL/GenBank/DDBJ databases">
        <title>Another draft genome of Portunus trituberculatus and its Hox gene families provides insights of decapod evolution.</title>
        <authorList>
            <person name="Jeong J.-H."/>
            <person name="Song I."/>
            <person name="Kim S."/>
            <person name="Choi T."/>
            <person name="Kim D."/>
            <person name="Ryu S."/>
            <person name="Kim W."/>
        </authorList>
    </citation>
    <scope>NUCLEOTIDE SEQUENCE [LARGE SCALE GENOMIC DNA]</scope>
    <source>
        <tissue evidence="2">Muscle</tissue>
    </source>
</reference>